<dbReference type="EMBL" id="MNTG01000030">
    <property type="protein sequence ID" value="OLA37498.1"/>
    <property type="molecule type" value="Genomic_DNA"/>
</dbReference>
<evidence type="ECO:0000313" key="1">
    <source>
        <dbReference type="EMBL" id="OLA37498.1"/>
    </source>
</evidence>
<dbReference type="RefSeq" id="WP_303679978.1">
    <property type="nucleotide sequence ID" value="NZ_MNTG01000030.1"/>
</dbReference>
<dbReference type="Proteomes" id="UP000186777">
    <property type="component" value="Unassembled WGS sequence"/>
</dbReference>
<organism evidence="1 2">
    <name type="scientific">Phascolarctobacterium succinatutens</name>
    <dbReference type="NCBI Taxonomy" id="626940"/>
    <lineage>
        <taxon>Bacteria</taxon>
        <taxon>Bacillati</taxon>
        <taxon>Bacillota</taxon>
        <taxon>Negativicutes</taxon>
        <taxon>Acidaminococcales</taxon>
        <taxon>Acidaminococcaceae</taxon>
        <taxon>Phascolarctobacterium</taxon>
    </lineage>
</organism>
<name>A0A1Q6R554_9FIRM</name>
<dbReference type="STRING" id="626940.BHW43_06635"/>
<reference evidence="1 2" key="1">
    <citation type="journal article" date="2016" name="Nat. Biotechnol.">
        <title>Measurement of bacterial replication rates in microbial communities.</title>
        <authorList>
            <person name="Brown C.T."/>
            <person name="Olm M.R."/>
            <person name="Thomas B.C."/>
            <person name="Banfield J.F."/>
        </authorList>
    </citation>
    <scope>NUCLEOTIDE SEQUENCE [LARGE SCALE GENOMIC DNA]</scope>
    <source>
        <strain evidence="1">46_33</strain>
    </source>
</reference>
<protein>
    <submittedName>
        <fullName evidence="1">Uncharacterized protein</fullName>
    </submittedName>
</protein>
<gene>
    <name evidence="1" type="ORF">BHW43_06635</name>
</gene>
<sequence length="135" mass="15278">MAKNLIPEIAQMLGVELNEEFKIKGREGVIYKFIVDGLIVSDDDAEKVYTTANMPLIGLVRGDIEIVKLPWKPKKGDVYSTFGRLGDKWVVRSLWWGGFPEEYALLDKGWVYRSEKEAQAALPSVAKELGVEYKL</sequence>
<proteinExistence type="predicted"/>
<dbReference type="AlphaFoldDB" id="A0A1Q6R554"/>
<evidence type="ECO:0000313" key="2">
    <source>
        <dbReference type="Proteomes" id="UP000186777"/>
    </source>
</evidence>
<accession>A0A1Q6R554</accession>
<comment type="caution">
    <text evidence="1">The sequence shown here is derived from an EMBL/GenBank/DDBJ whole genome shotgun (WGS) entry which is preliminary data.</text>
</comment>